<proteinExistence type="predicted"/>
<name>A0A1E4RKZ6_9ASCO</name>
<protein>
    <submittedName>
        <fullName evidence="1">Uncharacterized protein</fullName>
    </submittedName>
</protein>
<dbReference type="Proteomes" id="UP000095085">
    <property type="component" value="Unassembled WGS sequence"/>
</dbReference>
<dbReference type="AlphaFoldDB" id="A0A1E4RKZ6"/>
<evidence type="ECO:0000313" key="2">
    <source>
        <dbReference type="Proteomes" id="UP000095085"/>
    </source>
</evidence>
<keyword evidence="2" id="KW-1185">Reference proteome</keyword>
<organism evidence="1 2">
    <name type="scientific">Hyphopichia burtonii NRRL Y-1933</name>
    <dbReference type="NCBI Taxonomy" id="984485"/>
    <lineage>
        <taxon>Eukaryota</taxon>
        <taxon>Fungi</taxon>
        <taxon>Dikarya</taxon>
        <taxon>Ascomycota</taxon>
        <taxon>Saccharomycotina</taxon>
        <taxon>Pichiomycetes</taxon>
        <taxon>Debaryomycetaceae</taxon>
        <taxon>Hyphopichia</taxon>
    </lineage>
</organism>
<dbReference type="EMBL" id="KV454540">
    <property type="protein sequence ID" value="ODV67871.1"/>
    <property type="molecule type" value="Genomic_DNA"/>
</dbReference>
<accession>A0A1E4RKZ6</accession>
<dbReference type="OrthoDB" id="292181at2759"/>
<dbReference type="GeneID" id="30998067"/>
<sequence length="344" mass="40200">MDMAYRTISSTDLKSIEKLNFTFSTLNVTPSTTSFDLLNDSTYVSTPRGIQCNNFYSNNSSQSSLVSLEYIRSASPKPVKNAQKIDTNPCSGIELQERIPLIFKKNQDLNQYFHKEFYFASNLSNLNQVLMNNNEEFEFEEGLILHPISRLIAPKHYKQMNEMIDQIIELLDSIIKLIEDSNEDLLKKYDEMVKRPLKLAMLTNSRLYHNFEHSRLMMESLITSKKLFEAYVFNADLFNALVDELINLIFDYNQYVSDYDLGRDPSTSTTKTTDTTDLFDKIDHVESFTNTKDCYRQFESLLVENFFVFNEFTIKGQEFIKKLAIYEKFNYEIVSLDDHLKFSN</sequence>
<evidence type="ECO:0000313" key="1">
    <source>
        <dbReference type="EMBL" id="ODV67871.1"/>
    </source>
</evidence>
<dbReference type="RefSeq" id="XP_020076938.1">
    <property type="nucleotide sequence ID" value="XM_020223518.1"/>
</dbReference>
<reference evidence="2" key="1">
    <citation type="submission" date="2016-05" db="EMBL/GenBank/DDBJ databases">
        <title>Comparative genomics of biotechnologically important yeasts.</title>
        <authorList>
            <consortium name="DOE Joint Genome Institute"/>
            <person name="Riley R."/>
            <person name="Haridas S."/>
            <person name="Wolfe K.H."/>
            <person name="Lopes M.R."/>
            <person name="Hittinger C.T."/>
            <person name="Goker M."/>
            <person name="Salamov A."/>
            <person name="Wisecaver J."/>
            <person name="Long T.M."/>
            <person name="Aerts A.L."/>
            <person name="Barry K."/>
            <person name="Choi C."/>
            <person name="Clum A."/>
            <person name="Coughlan A.Y."/>
            <person name="Deshpande S."/>
            <person name="Douglass A.P."/>
            <person name="Hanson S.J."/>
            <person name="Klenk H.-P."/>
            <person name="Labutti K."/>
            <person name="Lapidus A."/>
            <person name="Lindquist E."/>
            <person name="Lipzen A."/>
            <person name="Meier-Kolthoff J.P."/>
            <person name="Ohm R.A."/>
            <person name="Otillar R.P."/>
            <person name="Pangilinan J."/>
            <person name="Peng Y."/>
            <person name="Rokas A."/>
            <person name="Rosa C.A."/>
            <person name="Scheuner C."/>
            <person name="Sibirny A.A."/>
            <person name="Slot J.C."/>
            <person name="Stielow J.B."/>
            <person name="Sun H."/>
            <person name="Kurtzman C.P."/>
            <person name="Blackwell M."/>
            <person name="Grigoriev I.V."/>
            <person name="Jeffries T.W."/>
        </authorList>
    </citation>
    <scope>NUCLEOTIDE SEQUENCE [LARGE SCALE GENOMIC DNA]</scope>
    <source>
        <strain evidence="2">NRRL Y-1933</strain>
    </source>
</reference>
<gene>
    <name evidence="1" type="ORF">HYPBUDRAFT_5700</name>
</gene>